<dbReference type="GO" id="GO:0032934">
    <property type="term" value="F:sterol binding"/>
    <property type="evidence" value="ECO:0007669"/>
    <property type="project" value="InterPro"/>
</dbReference>
<feature type="domain" description="MD-2-related lipid-recognition" evidence="5">
    <location>
        <begin position="160"/>
        <end position="285"/>
    </location>
</feature>
<evidence type="ECO:0000313" key="6">
    <source>
        <dbReference type="EnsemblMetazoa" id="AEPI009217-PA"/>
    </source>
</evidence>
<protein>
    <recommendedName>
        <fullName evidence="5">MD-2-related lipid-recognition domain-containing protein</fullName>
    </recommendedName>
</protein>
<evidence type="ECO:0000256" key="1">
    <source>
        <dbReference type="ARBA" id="ARBA00004613"/>
    </source>
</evidence>
<evidence type="ECO:0000256" key="2">
    <source>
        <dbReference type="ARBA" id="ARBA00006370"/>
    </source>
</evidence>
<organism evidence="6 7">
    <name type="scientific">Anopheles epiroticus</name>
    <dbReference type="NCBI Taxonomy" id="199890"/>
    <lineage>
        <taxon>Eukaryota</taxon>
        <taxon>Metazoa</taxon>
        <taxon>Ecdysozoa</taxon>
        <taxon>Arthropoda</taxon>
        <taxon>Hexapoda</taxon>
        <taxon>Insecta</taxon>
        <taxon>Pterygota</taxon>
        <taxon>Neoptera</taxon>
        <taxon>Endopterygota</taxon>
        <taxon>Diptera</taxon>
        <taxon>Nematocera</taxon>
        <taxon>Culicoidea</taxon>
        <taxon>Culicidae</taxon>
        <taxon>Anophelinae</taxon>
        <taxon>Anopheles</taxon>
    </lineage>
</organism>
<dbReference type="Gene3D" id="2.60.40.770">
    <property type="match status" value="2"/>
</dbReference>
<dbReference type="VEuPathDB" id="VectorBase:AEPI009217"/>
<dbReference type="Proteomes" id="UP000075885">
    <property type="component" value="Unassembled WGS sequence"/>
</dbReference>
<evidence type="ECO:0000313" key="7">
    <source>
        <dbReference type="Proteomes" id="UP000075885"/>
    </source>
</evidence>
<feature type="domain" description="MD-2-related lipid-recognition" evidence="5">
    <location>
        <begin position="27"/>
        <end position="152"/>
    </location>
</feature>
<keyword evidence="4" id="KW-0732">Signal</keyword>
<accession>A0A182PQI6</accession>
<sequence length="291" mass="32394">MVNMFMIRRIILFVALYCLNLAESVAVRSCSNGVPPPAIVSIERCSEMPCDLVRGTNTTMTMVYEAPFDVLTLKYDRLLTTLGITAPIPMGPERGKGCDWLLGSSCPFRQGELIISTFTSVTLPIYPLVSGTIEFFVYDEQDRMLTCFLYDIRIVTVVEVRSCSNGVPPPAIVSIEGCSEMPCNFIRGANTTMTMVYEAPFDVEILTYHRIVTSLGITASLPWKPERDQGCKWLIGTSCPIRKGELVISTHTSYPLPIYPLVSATIEFSIHDELDRILTCFVYDIQITVVG</sequence>
<dbReference type="InterPro" id="IPR014756">
    <property type="entry name" value="Ig_E-set"/>
</dbReference>
<dbReference type="SMART" id="SM00737">
    <property type="entry name" value="ML"/>
    <property type="match status" value="2"/>
</dbReference>
<reference evidence="7" key="1">
    <citation type="submission" date="2013-03" db="EMBL/GenBank/DDBJ databases">
        <title>The Genome Sequence of Anopheles epiroticus epiroticus2.</title>
        <authorList>
            <consortium name="The Broad Institute Genomics Platform"/>
            <person name="Neafsey D.E."/>
            <person name="Howell P."/>
            <person name="Walker B."/>
            <person name="Young S.K."/>
            <person name="Zeng Q."/>
            <person name="Gargeya S."/>
            <person name="Fitzgerald M."/>
            <person name="Haas B."/>
            <person name="Abouelleil A."/>
            <person name="Allen A.W."/>
            <person name="Alvarado L."/>
            <person name="Arachchi H.M."/>
            <person name="Berlin A.M."/>
            <person name="Chapman S.B."/>
            <person name="Gainer-Dewar J."/>
            <person name="Goldberg J."/>
            <person name="Griggs A."/>
            <person name="Gujja S."/>
            <person name="Hansen M."/>
            <person name="Howarth C."/>
            <person name="Imamovic A."/>
            <person name="Ireland A."/>
            <person name="Larimer J."/>
            <person name="McCowan C."/>
            <person name="Murphy C."/>
            <person name="Pearson M."/>
            <person name="Poon T.W."/>
            <person name="Priest M."/>
            <person name="Roberts A."/>
            <person name="Saif S."/>
            <person name="Shea T."/>
            <person name="Sisk P."/>
            <person name="Sykes S."/>
            <person name="Wortman J."/>
            <person name="Nusbaum C."/>
            <person name="Birren B."/>
        </authorList>
    </citation>
    <scope>NUCLEOTIDE SEQUENCE [LARGE SCALE GENOMIC DNA]</scope>
    <source>
        <strain evidence="7">Epiroticus2</strain>
    </source>
</reference>
<keyword evidence="3" id="KW-0964">Secreted</keyword>
<comment type="subcellular location">
    <subcellularLocation>
        <location evidence="1">Secreted</location>
    </subcellularLocation>
</comment>
<reference evidence="6" key="2">
    <citation type="submission" date="2020-05" db="UniProtKB">
        <authorList>
            <consortium name="EnsemblMetazoa"/>
        </authorList>
    </citation>
    <scope>IDENTIFICATION</scope>
    <source>
        <strain evidence="6">Epiroticus2</strain>
    </source>
</reference>
<dbReference type="AlphaFoldDB" id="A0A182PQI6"/>
<evidence type="ECO:0000256" key="3">
    <source>
        <dbReference type="ARBA" id="ARBA00022525"/>
    </source>
</evidence>
<dbReference type="PANTHER" id="PTHR11306">
    <property type="entry name" value="NIEMANN PICK TYPE C2 PROTEIN NPC2-RELATED"/>
    <property type="match status" value="1"/>
</dbReference>
<dbReference type="PANTHER" id="PTHR11306:SF36">
    <property type="entry name" value="NIEMANN-PICK TYPE C-2C-RELATED"/>
    <property type="match status" value="1"/>
</dbReference>
<dbReference type="FunFam" id="2.60.40.770:FF:000001">
    <property type="entry name" value="NPC intracellular cholesterol transporter 2"/>
    <property type="match status" value="2"/>
</dbReference>
<name>A0A182PQI6_9DIPT</name>
<dbReference type="SUPFAM" id="SSF81296">
    <property type="entry name" value="E set domains"/>
    <property type="match status" value="2"/>
</dbReference>
<dbReference type="Pfam" id="PF02221">
    <property type="entry name" value="E1_DerP2_DerF2"/>
    <property type="match status" value="2"/>
</dbReference>
<comment type="similarity">
    <text evidence="2">Belongs to the NPC2 family.</text>
</comment>
<dbReference type="STRING" id="199890.A0A182PQI6"/>
<proteinExistence type="inferred from homology"/>
<feature type="signal peptide" evidence="4">
    <location>
        <begin position="1"/>
        <end position="22"/>
    </location>
</feature>
<dbReference type="EnsemblMetazoa" id="AEPI009217-RA">
    <property type="protein sequence ID" value="AEPI009217-PA"/>
    <property type="gene ID" value="AEPI009217"/>
</dbReference>
<dbReference type="GO" id="GO:0015918">
    <property type="term" value="P:sterol transport"/>
    <property type="evidence" value="ECO:0007669"/>
    <property type="project" value="InterPro"/>
</dbReference>
<dbReference type="InterPro" id="IPR003172">
    <property type="entry name" value="ML_dom"/>
</dbReference>
<evidence type="ECO:0000259" key="5">
    <source>
        <dbReference type="SMART" id="SM00737"/>
    </source>
</evidence>
<evidence type="ECO:0000256" key="4">
    <source>
        <dbReference type="SAM" id="SignalP"/>
    </source>
</evidence>
<keyword evidence="7" id="KW-1185">Reference proteome</keyword>
<feature type="chain" id="PRO_5008131659" description="MD-2-related lipid-recognition domain-containing protein" evidence="4">
    <location>
        <begin position="23"/>
        <end position="291"/>
    </location>
</feature>
<dbReference type="GO" id="GO:0005576">
    <property type="term" value="C:extracellular region"/>
    <property type="evidence" value="ECO:0007669"/>
    <property type="project" value="UniProtKB-SubCell"/>
</dbReference>
<dbReference type="InterPro" id="IPR039670">
    <property type="entry name" value="NPC2-like"/>
</dbReference>